<dbReference type="PANTHER" id="PTHR43065:SF10">
    <property type="entry name" value="PEROXIDE STRESS-ACTIVATED HISTIDINE KINASE MAK3"/>
    <property type="match status" value="1"/>
</dbReference>
<dbReference type="AlphaFoldDB" id="A0A5C6EGI6"/>
<dbReference type="EC" id="2.7.13.3" evidence="2"/>
<feature type="domain" description="PAS" evidence="10">
    <location>
        <begin position="10"/>
        <end position="55"/>
    </location>
</feature>
<dbReference type="SMART" id="SM00387">
    <property type="entry name" value="HATPase_c"/>
    <property type="match status" value="1"/>
</dbReference>
<comment type="caution">
    <text evidence="11">The sequence shown here is derived from an EMBL/GenBank/DDBJ whole genome shotgun (WGS) entry which is preliminary data.</text>
</comment>
<evidence type="ECO:0000259" key="9">
    <source>
        <dbReference type="PROSITE" id="PS50109"/>
    </source>
</evidence>
<dbReference type="Proteomes" id="UP000317977">
    <property type="component" value="Unassembled WGS sequence"/>
</dbReference>
<evidence type="ECO:0000256" key="7">
    <source>
        <dbReference type="ARBA" id="ARBA00022840"/>
    </source>
</evidence>
<dbReference type="PANTHER" id="PTHR43065">
    <property type="entry name" value="SENSOR HISTIDINE KINASE"/>
    <property type="match status" value="1"/>
</dbReference>
<dbReference type="InterPro" id="IPR036890">
    <property type="entry name" value="HATPase_C_sf"/>
</dbReference>
<dbReference type="Gene3D" id="3.30.565.10">
    <property type="entry name" value="Histidine kinase-like ATPase, C-terminal domain"/>
    <property type="match status" value="1"/>
</dbReference>
<keyword evidence="4 11" id="KW-0808">Transferase</keyword>
<dbReference type="InterPro" id="IPR035965">
    <property type="entry name" value="PAS-like_dom_sf"/>
</dbReference>
<evidence type="ECO:0000313" key="11">
    <source>
        <dbReference type="EMBL" id="TWU46696.1"/>
    </source>
</evidence>
<evidence type="ECO:0000256" key="5">
    <source>
        <dbReference type="ARBA" id="ARBA00022741"/>
    </source>
</evidence>
<proteinExistence type="predicted"/>
<evidence type="ECO:0000313" key="12">
    <source>
        <dbReference type="Proteomes" id="UP000317977"/>
    </source>
</evidence>
<dbReference type="InterPro" id="IPR005467">
    <property type="entry name" value="His_kinase_dom"/>
</dbReference>
<dbReference type="RefSeq" id="WP_186776544.1">
    <property type="nucleotide sequence ID" value="NZ_SJPX01000006.1"/>
</dbReference>
<dbReference type="InterPro" id="IPR004358">
    <property type="entry name" value="Sig_transdc_His_kin-like_C"/>
</dbReference>
<dbReference type="GO" id="GO:0004673">
    <property type="term" value="F:protein histidine kinase activity"/>
    <property type="evidence" value="ECO:0007669"/>
    <property type="project" value="UniProtKB-EC"/>
</dbReference>
<dbReference type="SUPFAM" id="SSF55785">
    <property type="entry name" value="PYP-like sensor domain (PAS domain)"/>
    <property type="match status" value="1"/>
</dbReference>
<dbReference type="InterPro" id="IPR003594">
    <property type="entry name" value="HATPase_dom"/>
</dbReference>
<accession>A0A5C6EGI6</accession>
<dbReference type="InterPro" id="IPR000014">
    <property type="entry name" value="PAS"/>
</dbReference>
<dbReference type="Pfam" id="PF02518">
    <property type="entry name" value="HATPase_c"/>
    <property type="match status" value="1"/>
</dbReference>
<keyword evidence="6 11" id="KW-0418">Kinase</keyword>
<dbReference type="Pfam" id="PF13426">
    <property type="entry name" value="PAS_9"/>
    <property type="match status" value="1"/>
</dbReference>
<evidence type="ECO:0000256" key="4">
    <source>
        <dbReference type="ARBA" id="ARBA00022679"/>
    </source>
</evidence>
<gene>
    <name evidence="11" type="primary">kinE_1</name>
    <name evidence="11" type="ORF">Poly59_56690</name>
</gene>
<dbReference type="Gene3D" id="1.10.287.130">
    <property type="match status" value="1"/>
</dbReference>
<dbReference type="PROSITE" id="PS50109">
    <property type="entry name" value="HIS_KIN"/>
    <property type="match status" value="1"/>
</dbReference>
<feature type="domain" description="Histidine kinase" evidence="9">
    <location>
        <begin position="150"/>
        <end position="357"/>
    </location>
</feature>
<keyword evidence="8" id="KW-0902">Two-component regulatory system</keyword>
<dbReference type="Gene3D" id="3.30.450.20">
    <property type="entry name" value="PAS domain"/>
    <property type="match status" value="1"/>
</dbReference>
<dbReference type="SUPFAM" id="SSF55874">
    <property type="entry name" value="ATPase domain of HSP90 chaperone/DNA topoisomerase II/histidine kinase"/>
    <property type="match status" value="1"/>
</dbReference>
<evidence type="ECO:0000256" key="3">
    <source>
        <dbReference type="ARBA" id="ARBA00022553"/>
    </source>
</evidence>
<keyword evidence="5" id="KW-0547">Nucleotide-binding</keyword>
<dbReference type="GO" id="GO:0000160">
    <property type="term" value="P:phosphorelay signal transduction system"/>
    <property type="evidence" value="ECO:0007669"/>
    <property type="project" value="UniProtKB-KW"/>
</dbReference>
<comment type="catalytic activity">
    <reaction evidence="1">
        <text>ATP + protein L-histidine = ADP + protein N-phospho-L-histidine.</text>
        <dbReference type="EC" id="2.7.13.3"/>
    </reaction>
</comment>
<name>A0A5C6EGI6_9BACT</name>
<dbReference type="EMBL" id="SJPX01000006">
    <property type="protein sequence ID" value="TWU46696.1"/>
    <property type="molecule type" value="Genomic_DNA"/>
</dbReference>
<protein>
    <recommendedName>
        <fullName evidence="2">histidine kinase</fullName>
        <ecNumber evidence="2">2.7.13.3</ecNumber>
    </recommendedName>
</protein>
<dbReference type="PROSITE" id="PS50112">
    <property type="entry name" value="PAS"/>
    <property type="match status" value="1"/>
</dbReference>
<sequence length="369" mass="40485">MLIDPNLIRKNRQADHSLEVSPLAIVVTDAAGMVQQLNSNASSLFGYSGSDLLAKPLQILFAPSLLSASASQGACCWAPLHDCESGQNFEVIGKRKDDSTFSVRVTLYRIDGGSGDRGWVAIIDAMQDESMQQRWIQAERVAAVLQMVSGLAHESRNAMQRAQSCLELLELDLSDRSDLLHLTNRIRLAIGDLHRSYEHAANYAKPIVLKKSTIHVASVCRDAMESWIRKNDRPAPELVVSRQAEQQFIVADPAYMRAVFHHVLDNAIIASPPDSNILLDCQSLPNADLTTLRDQGTGLTAEASMRMFDPFFTTKHKGPGLGLSACRRIIEAHEGTIEAENHPAGGVEVKIWLPAVPAARSLFQPSECE</sequence>
<dbReference type="CDD" id="cd00130">
    <property type="entry name" value="PAS"/>
    <property type="match status" value="1"/>
</dbReference>
<dbReference type="GO" id="GO:0005524">
    <property type="term" value="F:ATP binding"/>
    <property type="evidence" value="ECO:0007669"/>
    <property type="project" value="UniProtKB-KW"/>
</dbReference>
<keyword evidence="7" id="KW-0067">ATP-binding</keyword>
<evidence type="ECO:0000256" key="8">
    <source>
        <dbReference type="ARBA" id="ARBA00023012"/>
    </source>
</evidence>
<keyword evidence="12" id="KW-1185">Reference proteome</keyword>
<dbReference type="NCBIfam" id="TIGR00229">
    <property type="entry name" value="sensory_box"/>
    <property type="match status" value="1"/>
</dbReference>
<reference evidence="11 12" key="1">
    <citation type="submission" date="2019-02" db="EMBL/GenBank/DDBJ databases">
        <title>Deep-cultivation of Planctomycetes and their phenomic and genomic characterization uncovers novel biology.</title>
        <authorList>
            <person name="Wiegand S."/>
            <person name="Jogler M."/>
            <person name="Boedeker C."/>
            <person name="Pinto D."/>
            <person name="Vollmers J."/>
            <person name="Rivas-Marin E."/>
            <person name="Kohn T."/>
            <person name="Peeters S.H."/>
            <person name="Heuer A."/>
            <person name="Rast P."/>
            <person name="Oberbeckmann S."/>
            <person name="Bunk B."/>
            <person name="Jeske O."/>
            <person name="Meyerdierks A."/>
            <person name="Storesund J.E."/>
            <person name="Kallscheuer N."/>
            <person name="Luecker S."/>
            <person name="Lage O.M."/>
            <person name="Pohl T."/>
            <person name="Merkel B.J."/>
            <person name="Hornburger P."/>
            <person name="Mueller R.-W."/>
            <person name="Bruemmer F."/>
            <person name="Labrenz M."/>
            <person name="Spormann A.M."/>
            <person name="Op Den Camp H."/>
            <person name="Overmann J."/>
            <person name="Amann R."/>
            <person name="Jetten M.S.M."/>
            <person name="Mascher T."/>
            <person name="Medema M.H."/>
            <person name="Devos D.P."/>
            <person name="Kaster A.-K."/>
            <person name="Ovreas L."/>
            <person name="Rohde M."/>
            <person name="Galperin M.Y."/>
            <person name="Jogler C."/>
        </authorList>
    </citation>
    <scope>NUCLEOTIDE SEQUENCE [LARGE SCALE GENOMIC DNA]</scope>
    <source>
        <strain evidence="11 12">Poly59</strain>
    </source>
</reference>
<dbReference type="PRINTS" id="PR00344">
    <property type="entry name" value="BCTRLSENSOR"/>
</dbReference>
<evidence type="ECO:0000259" key="10">
    <source>
        <dbReference type="PROSITE" id="PS50112"/>
    </source>
</evidence>
<evidence type="ECO:0000256" key="1">
    <source>
        <dbReference type="ARBA" id="ARBA00000085"/>
    </source>
</evidence>
<evidence type="ECO:0000256" key="6">
    <source>
        <dbReference type="ARBA" id="ARBA00022777"/>
    </source>
</evidence>
<evidence type="ECO:0000256" key="2">
    <source>
        <dbReference type="ARBA" id="ARBA00012438"/>
    </source>
</evidence>
<keyword evidence="3" id="KW-0597">Phosphoprotein</keyword>
<organism evidence="11 12">
    <name type="scientific">Rubripirellula reticaptiva</name>
    <dbReference type="NCBI Taxonomy" id="2528013"/>
    <lineage>
        <taxon>Bacteria</taxon>
        <taxon>Pseudomonadati</taxon>
        <taxon>Planctomycetota</taxon>
        <taxon>Planctomycetia</taxon>
        <taxon>Pirellulales</taxon>
        <taxon>Pirellulaceae</taxon>
        <taxon>Rubripirellula</taxon>
    </lineage>
</organism>